<evidence type="ECO:0000313" key="1">
    <source>
        <dbReference type="EMBL" id="MDQ5767677.1"/>
    </source>
</evidence>
<dbReference type="InterPro" id="IPR014968">
    <property type="entry name" value="XisI"/>
</dbReference>
<dbReference type="AlphaFoldDB" id="A0AA51MKQ5"/>
<keyword evidence="3" id="KW-1185">Reference proteome</keyword>
<organism evidence="2">
    <name type="scientific">Thiothrix subterranea</name>
    <dbReference type="NCBI Taxonomy" id="2735563"/>
    <lineage>
        <taxon>Bacteria</taxon>
        <taxon>Pseudomonadati</taxon>
        <taxon>Pseudomonadota</taxon>
        <taxon>Gammaproteobacteria</taxon>
        <taxon>Thiotrichales</taxon>
        <taxon>Thiotrichaceae</taxon>
        <taxon>Thiothrix</taxon>
    </lineage>
</organism>
<sequence length="106" mass="12184">MDTQDYRTAIKHVIETYAKFRPSHGNIRLDVLFDDTHDRYALMQVGWDRGRRVRGNLIYITLQDGKVIVEYDGIEHGITDDLLQYGVAEQDIVLAFIEQPSMAEAA</sequence>
<dbReference type="Proteomes" id="UP001223336">
    <property type="component" value="Unassembled WGS sequence"/>
</dbReference>
<dbReference type="SUPFAM" id="SSF143847">
    <property type="entry name" value="XisI-like"/>
    <property type="match status" value="1"/>
</dbReference>
<reference evidence="2 3" key="1">
    <citation type="submission" date="2023-08" db="EMBL/GenBank/DDBJ databases">
        <title>New molecular markers tilS and rpoB for phylogenetic and monitoring studies of the genus Thiothrix biodiversity.</title>
        <authorList>
            <person name="Ravin N.V."/>
            <person name="Smolyakov D."/>
            <person name="Markov N.D."/>
            <person name="Beletsky A.V."/>
            <person name="Mardanov A.V."/>
            <person name="Rudenko T.S."/>
            <person name="Grabovich M.Y."/>
        </authorList>
    </citation>
    <scope>NUCLEOTIDE SEQUENCE</scope>
    <source>
        <strain evidence="2">DNT52</strain>
        <strain evidence="1 3">H33</strain>
    </source>
</reference>
<dbReference type="EMBL" id="JAVFKN010000003">
    <property type="protein sequence ID" value="MDQ5767677.1"/>
    <property type="molecule type" value="Genomic_DNA"/>
</dbReference>
<name>A0AA51MKQ5_9GAMM</name>
<dbReference type="CDD" id="cd16382">
    <property type="entry name" value="XisI-like"/>
    <property type="match status" value="1"/>
</dbReference>
<dbReference type="Gene3D" id="3.30.310.110">
    <property type="entry name" value="XisI-like"/>
    <property type="match status" value="1"/>
</dbReference>
<dbReference type="InterPro" id="IPR035943">
    <property type="entry name" value="XisI-like_sf"/>
</dbReference>
<protein>
    <submittedName>
        <fullName evidence="2">XisI protein</fullName>
    </submittedName>
</protein>
<dbReference type="Proteomes" id="UP001229862">
    <property type="component" value="Chromosome"/>
</dbReference>
<accession>A0AA51MKQ5</accession>
<evidence type="ECO:0000313" key="2">
    <source>
        <dbReference type="EMBL" id="WML85484.1"/>
    </source>
</evidence>
<evidence type="ECO:0000313" key="3">
    <source>
        <dbReference type="Proteomes" id="UP001223336"/>
    </source>
</evidence>
<dbReference type="EMBL" id="CP133217">
    <property type="protein sequence ID" value="WML85484.1"/>
    <property type="molecule type" value="Genomic_DNA"/>
</dbReference>
<dbReference type="Pfam" id="PF08869">
    <property type="entry name" value="XisI"/>
    <property type="match status" value="1"/>
</dbReference>
<proteinExistence type="predicted"/>
<gene>
    <name evidence="1" type="ORF">RCC75_04015</name>
    <name evidence="2" type="ORF">RCG00_14390</name>
</gene>
<dbReference type="RefSeq" id="WP_202717062.1">
    <property type="nucleotide sequence ID" value="NZ_CP053482.1"/>
</dbReference>